<dbReference type="VEuPathDB" id="CryptoDB:Cvel_10708"/>
<proteinExistence type="predicted"/>
<organism evidence="2">
    <name type="scientific">Chromera velia CCMP2878</name>
    <dbReference type="NCBI Taxonomy" id="1169474"/>
    <lineage>
        <taxon>Eukaryota</taxon>
        <taxon>Sar</taxon>
        <taxon>Alveolata</taxon>
        <taxon>Colpodellida</taxon>
        <taxon>Chromeraceae</taxon>
        <taxon>Chromera</taxon>
    </lineage>
</organism>
<gene>
    <name evidence="2" type="ORF">Cvel_10708</name>
</gene>
<feature type="compositionally biased region" description="Basic residues" evidence="1">
    <location>
        <begin position="39"/>
        <end position="54"/>
    </location>
</feature>
<evidence type="ECO:0000313" key="2">
    <source>
        <dbReference type="EMBL" id="CEM51577.1"/>
    </source>
</evidence>
<sequence>MSPPNPPIRASRWRASRSGGRGGRPGESASYMWAESKERRKRAVRRRPGLRRSRPGVSSRSAGLGRSSFPRSDTTSPGSAPCPPSSSDRQEGSDTLLSLVIRGVSGAGAPGGSMPTGQGVVPKIGVPVCDTPNRVVQKLNAPVTGTTLPAKRLTEPEERGTIVSGGIVLLAQRANTRTLAKTKAPPKRFNLVCIHRFPGYVRLPRVRLPRLRRMVTVASTESQVAFQIKVKAVYMMVPRTFAQAAVVLMVPVMRNTRAEVV</sequence>
<evidence type="ECO:0000256" key="1">
    <source>
        <dbReference type="SAM" id="MobiDB-lite"/>
    </source>
</evidence>
<protein>
    <submittedName>
        <fullName evidence="2">Uncharacterized protein</fullName>
    </submittedName>
</protein>
<dbReference type="AlphaFoldDB" id="A0A0G4I3X9"/>
<dbReference type="EMBL" id="CDMZ01004982">
    <property type="protein sequence ID" value="CEM51577.1"/>
    <property type="molecule type" value="Genomic_DNA"/>
</dbReference>
<reference evidence="2" key="1">
    <citation type="submission" date="2014-11" db="EMBL/GenBank/DDBJ databases">
        <authorList>
            <person name="Otto D Thomas"/>
            <person name="Naeem Raeece"/>
        </authorList>
    </citation>
    <scope>NUCLEOTIDE SEQUENCE</scope>
</reference>
<name>A0A0G4I3X9_9ALVE</name>
<accession>A0A0G4I3X9</accession>
<feature type="region of interest" description="Disordered" evidence="1">
    <location>
        <begin position="1"/>
        <end position="93"/>
    </location>
</feature>